<dbReference type="InterPro" id="IPR016187">
    <property type="entry name" value="CTDL_fold"/>
</dbReference>
<accession>A0A665UB59</accession>
<dbReference type="PANTHER" id="PTHR45710:SF26">
    <property type="entry name" value="RH26557P"/>
    <property type="match status" value="1"/>
</dbReference>
<dbReference type="Ensembl" id="ENSENLT00000017297.1">
    <property type="protein sequence ID" value="ENSENLP00000016682.1"/>
    <property type="gene ID" value="ENSENLG00000007694.1"/>
</dbReference>
<sequence>IFQSINIAGTNCQPCRQGWIHFQGKCYLFYKKSYPWMTWQQSQNYCKDEDADLVVVDSLQEQVNRLDHHDATFHL</sequence>
<proteinExistence type="predicted"/>
<reference evidence="1" key="3">
    <citation type="submission" date="2025-09" db="UniProtKB">
        <authorList>
            <consortium name="Ensembl"/>
        </authorList>
    </citation>
    <scope>IDENTIFICATION</scope>
</reference>
<evidence type="ECO:0000313" key="2">
    <source>
        <dbReference type="Proteomes" id="UP000472264"/>
    </source>
</evidence>
<dbReference type="SUPFAM" id="SSF56436">
    <property type="entry name" value="C-type lectin-like"/>
    <property type="match status" value="1"/>
</dbReference>
<reference evidence="1" key="2">
    <citation type="submission" date="2025-08" db="UniProtKB">
        <authorList>
            <consortium name="Ensembl"/>
        </authorList>
    </citation>
    <scope>IDENTIFICATION</scope>
</reference>
<evidence type="ECO:0008006" key="3">
    <source>
        <dbReference type="Google" id="ProtNLM"/>
    </source>
</evidence>
<evidence type="ECO:0000313" key="1">
    <source>
        <dbReference type="Ensembl" id="ENSENLP00000016682.1"/>
    </source>
</evidence>
<dbReference type="InParanoid" id="A0A665UB59"/>
<dbReference type="Proteomes" id="UP000472264">
    <property type="component" value="Chromosome 6"/>
</dbReference>
<dbReference type="InterPro" id="IPR050828">
    <property type="entry name" value="C-type_lectin/matrix_domain"/>
</dbReference>
<reference evidence="1" key="1">
    <citation type="submission" date="2021-04" db="EMBL/GenBank/DDBJ databases">
        <authorList>
            <consortium name="Wellcome Sanger Institute Data Sharing"/>
        </authorList>
    </citation>
    <scope>NUCLEOTIDE SEQUENCE [LARGE SCALE GENOMIC DNA]</scope>
</reference>
<protein>
    <recommendedName>
        <fullName evidence="3">C-type lectin domain-containing protein</fullName>
    </recommendedName>
</protein>
<keyword evidence="2" id="KW-1185">Reference proteome</keyword>
<organism evidence="1 2">
    <name type="scientific">Echeneis naucrates</name>
    <name type="common">Live sharksucker</name>
    <dbReference type="NCBI Taxonomy" id="173247"/>
    <lineage>
        <taxon>Eukaryota</taxon>
        <taxon>Metazoa</taxon>
        <taxon>Chordata</taxon>
        <taxon>Craniata</taxon>
        <taxon>Vertebrata</taxon>
        <taxon>Euteleostomi</taxon>
        <taxon>Actinopterygii</taxon>
        <taxon>Neopterygii</taxon>
        <taxon>Teleostei</taxon>
        <taxon>Neoteleostei</taxon>
        <taxon>Acanthomorphata</taxon>
        <taxon>Carangaria</taxon>
        <taxon>Carangiformes</taxon>
        <taxon>Echeneidae</taxon>
        <taxon>Echeneis</taxon>
    </lineage>
</organism>
<dbReference type="OMA" id="CEPMSIC"/>
<dbReference type="AlphaFoldDB" id="A0A665UB59"/>
<dbReference type="Gene3D" id="3.10.100.10">
    <property type="entry name" value="Mannose-Binding Protein A, subunit A"/>
    <property type="match status" value="1"/>
</dbReference>
<dbReference type="PANTHER" id="PTHR45710">
    <property type="entry name" value="C-TYPE LECTIN DOMAIN-CONTAINING PROTEIN 180"/>
    <property type="match status" value="1"/>
</dbReference>
<name>A0A665UB59_ECHNA</name>
<dbReference type="InterPro" id="IPR016186">
    <property type="entry name" value="C-type_lectin-like/link_sf"/>
</dbReference>